<evidence type="ECO:0008006" key="5">
    <source>
        <dbReference type="Google" id="ProtNLM"/>
    </source>
</evidence>
<organism evidence="3 4">
    <name type="scientific">Mediterraneibacter gnavus</name>
    <name type="common">Ruminococcus gnavus</name>
    <dbReference type="NCBI Taxonomy" id="33038"/>
    <lineage>
        <taxon>Bacteria</taxon>
        <taxon>Bacillati</taxon>
        <taxon>Bacillota</taxon>
        <taxon>Clostridia</taxon>
        <taxon>Lachnospirales</taxon>
        <taxon>Lachnospiraceae</taxon>
        <taxon>Mediterraneibacter</taxon>
    </lineage>
</organism>
<comment type="caution">
    <text evidence="3">The sequence shown here is derived from an EMBL/GenBank/DDBJ whole genome shotgun (WGS) entry which is preliminary data.</text>
</comment>
<evidence type="ECO:0000313" key="4">
    <source>
        <dbReference type="Proteomes" id="UP000234891"/>
    </source>
</evidence>
<dbReference type="InterPro" id="IPR006119">
    <property type="entry name" value="Resolv_N"/>
</dbReference>
<dbReference type="PROSITE" id="PS51736">
    <property type="entry name" value="RECOMBINASES_3"/>
    <property type="match status" value="1"/>
</dbReference>
<sequence>MKTQINGKIAIYSRKSKFTGKGESIGNQIEECKKHIAYKYQITDMNQIVVYEDEGFSGKNTKRPQFQQMLKACRNHEISMIVCYRLDRISRNTIDFALLYQELERLDINFISVTENFDTTTPLGRAMLSISSAFAQLERDTIAERIRDNMLALAKTGRWLGGTTPLGYISTAKTSVDIEGKIRTAYRLKTDSDNFSLARLIFDKFLEFRSLTKVETYLLNYHYKTRNGKNFSRTGIRDILKNPAYAAADEDTLCYFNEIGTLIFNESSEFNGTHGLMVYNKSNQASEIPHKQHNYSEWIVAIGKHKPLLTGKEWLQVQELLEQNKSKSYRKPKDNTALLSGILICADCGSYMRPKANRSLDENGNKRFSYLCETKEKSHGQLCSMNRPDGNLLDKTVCDKIKEIAQGEDVDKFHEQLKYAKKQLLSKEVSNTTKIDHLQKVLHDTDRKIENLVIALSEADNTPAFSHINKQINNFHEEKLKIEKQIHTLNELLQNQNILLANFDVLIEKLSSFSDSFDMMSIEEKRTTLRILVDKVVWDGTHVHLYLVGQNNQKTKPQQAGCKRNPDASARTEKDVKRDFFI</sequence>
<dbReference type="CDD" id="cd00338">
    <property type="entry name" value="Ser_Recombinase"/>
    <property type="match status" value="1"/>
</dbReference>
<dbReference type="SUPFAM" id="SSF53041">
    <property type="entry name" value="Resolvase-like"/>
    <property type="match status" value="1"/>
</dbReference>
<dbReference type="Gene3D" id="3.90.1750.20">
    <property type="entry name" value="Putative Large Serine Recombinase, Chain B, Domain 2"/>
    <property type="match status" value="2"/>
</dbReference>
<evidence type="ECO:0000313" key="3">
    <source>
        <dbReference type="EMBL" id="PLT71257.1"/>
    </source>
</evidence>
<dbReference type="PANTHER" id="PTHR30461">
    <property type="entry name" value="DNA-INVERTASE FROM LAMBDOID PROPHAGE"/>
    <property type="match status" value="1"/>
</dbReference>
<dbReference type="Pfam" id="PF00239">
    <property type="entry name" value="Resolvase"/>
    <property type="match status" value="1"/>
</dbReference>
<name>A0A2N5P7Y6_MEDGN</name>
<dbReference type="AlphaFoldDB" id="A0A2N5P7Y6"/>
<dbReference type="Pfam" id="PF13408">
    <property type="entry name" value="Zn_ribbon_recom"/>
    <property type="match status" value="1"/>
</dbReference>
<feature type="domain" description="Recombinase" evidence="2">
    <location>
        <begin position="165"/>
        <end position="327"/>
    </location>
</feature>
<gene>
    <name evidence="3" type="ORF">CDL26_12795</name>
</gene>
<dbReference type="SMART" id="SM00857">
    <property type="entry name" value="Resolvase"/>
    <property type="match status" value="1"/>
</dbReference>
<dbReference type="InterPro" id="IPR025827">
    <property type="entry name" value="Zn_ribbon_recom_dom"/>
</dbReference>
<dbReference type="GO" id="GO:0000150">
    <property type="term" value="F:DNA strand exchange activity"/>
    <property type="evidence" value="ECO:0007669"/>
    <property type="project" value="InterPro"/>
</dbReference>
<dbReference type="InterPro" id="IPR050639">
    <property type="entry name" value="SSR_resolvase"/>
</dbReference>
<dbReference type="Proteomes" id="UP000234891">
    <property type="component" value="Unassembled WGS sequence"/>
</dbReference>
<dbReference type="EMBL" id="NIHS01000027">
    <property type="protein sequence ID" value="PLT71257.1"/>
    <property type="molecule type" value="Genomic_DNA"/>
</dbReference>
<dbReference type="PANTHER" id="PTHR30461:SF23">
    <property type="entry name" value="DNA RECOMBINASE-RELATED"/>
    <property type="match status" value="1"/>
</dbReference>
<feature type="domain" description="Resolvase/invertase-type recombinase catalytic" evidence="1">
    <location>
        <begin position="8"/>
        <end position="157"/>
    </location>
</feature>
<dbReference type="InterPro" id="IPR036162">
    <property type="entry name" value="Resolvase-like_N_sf"/>
</dbReference>
<dbReference type="Pfam" id="PF07508">
    <property type="entry name" value="Recombinase"/>
    <property type="match status" value="1"/>
</dbReference>
<dbReference type="InterPro" id="IPR038109">
    <property type="entry name" value="DNA_bind_recomb_sf"/>
</dbReference>
<protein>
    <recommendedName>
        <fullName evidence="5">Recombinase family protein</fullName>
    </recommendedName>
</protein>
<dbReference type="Gene3D" id="3.40.50.1390">
    <property type="entry name" value="Resolvase, N-terminal catalytic domain"/>
    <property type="match status" value="1"/>
</dbReference>
<dbReference type="InterPro" id="IPR011109">
    <property type="entry name" value="DNA_bind_recombinase_dom"/>
</dbReference>
<evidence type="ECO:0000259" key="2">
    <source>
        <dbReference type="PROSITE" id="PS51737"/>
    </source>
</evidence>
<proteinExistence type="predicted"/>
<accession>A0A2N5P7Y6</accession>
<dbReference type="RefSeq" id="WP_101871173.1">
    <property type="nucleotide sequence ID" value="NZ_NIHS01000027.1"/>
</dbReference>
<reference evidence="3 4" key="1">
    <citation type="journal article" date="2017" name="Genome Med.">
        <title>A novel Ruminococcus gnavus clade enriched in inflammatory bowel disease patients.</title>
        <authorList>
            <person name="Hall A.B."/>
            <person name="Yassour M."/>
            <person name="Sauk J."/>
            <person name="Garner A."/>
            <person name="Jiang X."/>
            <person name="Arthur T."/>
            <person name="Lagoudas G.K."/>
            <person name="Vatanen T."/>
            <person name="Fornelos N."/>
            <person name="Wilson R."/>
            <person name="Bertha M."/>
            <person name="Cohen M."/>
            <person name="Garber J."/>
            <person name="Khalili H."/>
            <person name="Gevers D."/>
            <person name="Ananthakrishnan A.N."/>
            <person name="Kugathasan S."/>
            <person name="Lander E.S."/>
            <person name="Blainey P."/>
            <person name="Vlamakis H."/>
            <person name="Xavier R.J."/>
            <person name="Huttenhower C."/>
        </authorList>
    </citation>
    <scope>NUCLEOTIDE SEQUENCE [LARGE SCALE GENOMIC DNA]</scope>
    <source>
        <strain evidence="3 4">RJX1124</strain>
    </source>
</reference>
<dbReference type="GO" id="GO:0003677">
    <property type="term" value="F:DNA binding"/>
    <property type="evidence" value="ECO:0007669"/>
    <property type="project" value="InterPro"/>
</dbReference>
<evidence type="ECO:0000259" key="1">
    <source>
        <dbReference type="PROSITE" id="PS51736"/>
    </source>
</evidence>
<dbReference type="PROSITE" id="PS51737">
    <property type="entry name" value="RECOMBINASE_DNA_BIND"/>
    <property type="match status" value="1"/>
</dbReference>